<dbReference type="RefSeq" id="WP_143084628.1">
    <property type="nucleotide sequence ID" value="NZ_FOLD01000021.1"/>
</dbReference>
<dbReference type="AlphaFoldDB" id="A0A1I1RFP5"/>
<reference evidence="2" key="1">
    <citation type="submission" date="2016-10" db="EMBL/GenBank/DDBJ databases">
        <authorList>
            <person name="Varghese N."/>
            <person name="Submissions S."/>
        </authorList>
    </citation>
    <scope>NUCLEOTIDE SEQUENCE [LARGE SCALE GENOMIC DNA]</scope>
    <source>
        <strain evidence="2">CGMCC 1.12041</strain>
    </source>
</reference>
<evidence type="ECO:0000313" key="2">
    <source>
        <dbReference type="Proteomes" id="UP000198639"/>
    </source>
</evidence>
<protein>
    <recommendedName>
        <fullName evidence="3">Integrase catalytic domain-containing protein</fullName>
    </recommendedName>
</protein>
<accession>A0A1I1RFP5</accession>
<dbReference type="EMBL" id="FOLD01000021">
    <property type="protein sequence ID" value="SFD30383.1"/>
    <property type="molecule type" value="Genomic_DNA"/>
</dbReference>
<sequence>MWSRKRAICTYPDITLWPKVLDTEVDASRRETFLLKVKAMEMYFAQFPVKEIERVTGLARQVQVQLAKKCVRLSDDGQVFGFRALLPFYRTKKYERSAPVSPKRPQQRGGSSGVLGNMLSRFPDLEPLLVRYIRQEAKRRHIHEFCIRPKDLHTIFIAVLKSKGIAAPEWPFCTQHLGARSIAKFMKHVLDANFSKAVNEREGQVARAHLNVGTGSDVLLYVEAPYEVVEIDSYRIEGFFSVAIQTPEGTETEVPLDRLWLIAAVDRFSSAVLAYSIVYSSEVNSNDVLDVIRRAGTERWEPKTISFPGLHYPSGGGLPSGVIPAAHGALWTSTFFDGALAHLAERIHDTGRKMLGFAINWGPVAHFERRPNVERLFRQIGSDVFRRLPSTTGSSPQKGRAEDAQEKAVRYRIRACEVEELLDVKMAQHNATPSEGISYLTPLDAIRYFVENPAKEFLIRRLPESSRTAAKIMGTREEATVRGGRSTGRRPYVQVDRAKYTNPVLANSGHLLGSRLILEIDESDMRQFRAFLKNGAEIGVLKAQGKWGITKHSRATRKNINRLISSRILVISEFEDPIQAYLAYLSTSRDARKAKPNVRQAPSPPTPRAITELTKVSAEAGKRPTFVRANKVPIVTPTPPPRMGLMPDMPDDFFTKIKNRR</sequence>
<proteinExistence type="predicted"/>
<organism evidence="1 2">
    <name type="scientific">Massilia yuzhufengensis</name>
    <dbReference type="NCBI Taxonomy" id="1164594"/>
    <lineage>
        <taxon>Bacteria</taxon>
        <taxon>Pseudomonadati</taxon>
        <taxon>Pseudomonadota</taxon>
        <taxon>Betaproteobacteria</taxon>
        <taxon>Burkholderiales</taxon>
        <taxon>Oxalobacteraceae</taxon>
        <taxon>Telluria group</taxon>
        <taxon>Massilia</taxon>
    </lineage>
</organism>
<dbReference type="GO" id="GO:0003676">
    <property type="term" value="F:nucleic acid binding"/>
    <property type="evidence" value="ECO:0007669"/>
    <property type="project" value="InterPro"/>
</dbReference>
<dbReference type="STRING" id="1164594.SAMN05216204_12167"/>
<name>A0A1I1RFP5_9BURK</name>
<dbReference type="OrthoDB" id="8736397at2"/>
<gene>
    <name evidence="1" type="ORF">SAMN05216204_12167</name>
</gene>
<dbReference type="Proteomes" id="UP000198639">
    <property type="component" value="Unassembled WGS sequence"/>
</dbReference>
<evidence type="ECO:0000313" key="1">
    <source>
        <dbReference type="EMBL" id="SFD30383.1"/>
    </source>
</evidence>
<dbReference type="InterPro" id="IPR036397">
    <property type="entry name" value="RNaseH_sf"/>
</dbReference>
<dbReference type="Gene3D" id="3.30.420.10">
    <property type="entry name" value="Ribonuclease H-like superfamily/Ribonuclease H"/>
    <property type="match status" value="1"/>
</dbReference>
<evidence type="ECO:0008006" key="3">
    <source>
        <dbReference type="Google" id="ProtNLM"/>
    </source>
</evidence>
<keyword evidence="2" id="KW-1185">Reference proteome</keyword>